<dbReference type="RefSeq" id="WP_342758696.1">
    <property type="nucleotide sequence ID" value="NZ_CP146256.1"/>
</dbReference>
<dbReference type="HAMAP" id="MF_01382">
    <property type="entry name" value="SecA"/>
    <property type="match status" value="1"/>
</dbReference>
<evidence type="ECO:0000256" key="9">
    <source>
        <dbReference type="ARBA" id="ARBA00022833"/>
    </source>
</evidence>
<evidence type="ECO:0000256" key="1">
    <source>
        <dbReference type="ARBA" id="ARBA00001947"/>
    </source>
</evidence>
<accession>A0ABZ3F0L2</accession>
<keyword evidence="4 15" id="KW-0813">Transport</keyword>
<evidence type="ECO:0000256" key="6">
    <source>
        <dbReference type="ARBA" id="ARBA00022490"/>
    </source>
</evidence>
<reference evidence="21 22" key="1">
    <citation type="submission" date="2024-02" db="EMBL/GenBank/DDBJ databases">
        <title>Bacterial strain from lacustrine sediment.</title>
        <authorList>
            <person name="Petit C."/>
            <person name="Fadhlaoui K."/>
        </authorList>
    </citation>
    <scope>NUCLEOTIDE SEQUENCE [LARGE SCALE GENOMIC DNA]</scope>
    <source>
        <strain evidence="21 22">IPX-CK</strain>
    </source>
</reference>
<dbReference type="EMBL" id="CP146256">
    <property type="protein sequence ID" value="XAH75133.1"/>
    <property type="molecule type" value="Genomic_DNA"/>
</dbReference>
<keyword evidence="11 15" id="KW-0653">Protein transport</keyword>
<dbReference type="SMART" id="SM00958">
    <property type="entry name" value="SecA_PP_bind"/>
    <property type="match status" value="1"/>
</dbReference>
<dbReference type="PROSITE" id="PS51194">
    <property type="entry name" value="HELICASE_CTER"/>
    <property type="match status" value="1"/>
</dbReference>
<feature type="domain" description="SecA family profile" evidence="20">
    <location>
        <begin position="1"/>
        <end position="590"/>
    </location>
</feature>
<dbReference type="SMART" id="SM00957">
    <property type="entry name" value="SecA_DEAD"/>
    <property type="match status" value="1"/>
</dbReference>
<dbReference type="InterPro" id="IPR020937">
    <property type="entry name" value="SecA_CS"/>
</dbReference>
<keyword evidence="8 15" id="KW-0547">Nucleotide-binding</keyword>
<dbReference type="SUPFAM" id="SSF52540">
    <property type="entry name" value="P-loop containing nucleoside triphosphate hydrolases"/>
    <property type="match status" value="2"/>
</dbReference>
<evidence type="ECO:0000259" key="18">
    <source>
        <dbReference type="PROSITE" id="PS51192"/>
    </source>
</evidence>
<dbReference type="InterPro" id="IPR000185">
    <property type="entry name" value="SecA"/>
</dbReference>
<evidence type="ECO:0000259" key="20">
    <source>
        <dbReference type="PROSITE" id="PS51196"/>
    </source>
</evidence>
<dbReference type="SUPFAM" id="SSF81767">
    <property type="entry name" value="Pre-protein crosslinking domain of SecA"/>
    <property type="match status" value="1"/>
</dbReference>
<keyword evidence="13 15" id="KW-0811">Translocation</keyword>
<dbReference type="PROSITE" id="PS51196">
    <property type="entry name" value="SECA_MOTOR_DEAD"/>
    <property type="match status" value="1"/>
</dbReference>
<keyword evidence="5 15" id="KW-1003">Cell membrane</keyword>
<dbReference type="InterPro" id="IPR011130">
    <property type="entry name" value="SecA_preprotein_X-link_dom"/>
</dbReference>
<feature type="region of interest" description="Disordered" evidence="17">
    <location>
        <begin position="815"/>
        <end position="835"/>
    </location>
</feature>
<dbReference type="NCBIfam" id="NF009538">
    <property type="entry name" value="PRK12904.1"/>
    <property type="match status" value="1"/>
</dbReference>
<dbReference type="InterPro" id="IPR014001">
    <property type="entry name" value="Helicase_ATP-bd"/>
</dbReference>
<dbReference type="CDD" id="cd18803">
    <property type="entry name" value="SF2_C_secA"/>
    <property type="match status" value="1"/>
</dbReference>
<comment type="function">
    <text evidence="15">Part of the Sec protein translocase complex. Interacts with the SecYEG preprotein conducting channel. Has a central role in coupling the hydrolysis of ATP to the transfer of proteins into and across the cell membrane, serving as an ATP-driven molecular motor driving the stepwise translocation of polypeptide chains across the membrane.</text>
</comment>
<keyword evidence="7" id="KW-0479">Metal-binding</keyword>
<feature type="binding site" evidence="15">
    <location>
        <position position="85"/>
    </location>
    <ligand>
        <name>ATP</name>
        <dbReference type="ChEBI" id="CHEBI:30616"/>
    </ligand>
</feature>
<dbReference type="PRINTS" id="PR00906">
    <property type="entry name" value="SECA"/>
</dbReference>
<evidence type="ECO:0000256" key="12">
    <source>
        <dbReference type="ARBA" id="ARBA00022967"/>
    </source>
</evidence>
<dbReference type="EC" id="7.4.2.8" evidence="15"/>
<keyword evidence="22" id="KW-1185">Reference proteome</keyword>
<comment type="catalytic activity">
    <reaction evidence="15">
        <text>ATP + H2O + cellular proteinSide 1 = ADP + phosphate + cellular proteinSide 2.</text>
        <dbReference type="EC" id="7.4.2.8"/>
    </reaction>
</comment>
<dbReference type="Pfam" id="PF01043">
    <property type="entry name" value="SecA_PP_bind"/>
    <property type="match status" value="1"/>
</dbReference>
<feature type="domain" description="Helicase ATP-binding" evidence="18">
    <location>
        <begin position="87"/>
        <end position="225"/>
    </location>
</feature>
<evidence type="ECO:0000313" key="21">
    <source>
        <dbReference type="EMBL" id="XAH75133.1"/>
    </source>
</evidence>
<evidence type="ECO:0000259" key="19">
    <source>
        <dbReference type="PROSITE" id="PS51194"/>
    </source>
</evidence>
<dbReference type="Gene3D" id="1.10.3060.10">
    <property type="entry name" value="Helical scaffold and wing domains of SecA"/>
    <property type="match status" value="1"/>
</dbReference>
<comment type="cofactor">
    <cofactor evidence="1">
        <name>Zn(2+)</name>
        <dbReference type="ChEBI" id="CHEBI:29105"/>
    </cofactor>
</comment>
<evidence type="ECO:0000256" key="15">
    <source>
        <dbReference type="HAMAP-Rule" id="MF_01382"/>
    </source>
</evidence>
<proteinExistence type="inferred from homology"/>
<dbReference type="InterPro" id="IPR011116">
    <property type="entry name" value="SecA_Wing/Scaffold"/>
</dbReference>
<organism evidence="21 22">
    <name type="scientific">Kineothrix sedimenti</name>
    <dbReference type="NCBI Taxonomy" id="3123317"/>
    <lineage>
        <taxon>Bacteria</taxon>
        <taxon>Bacillati</taxon>
        <taxon>Bacillota</taxon>
        <taxon>Clostridia</taxon>
        <taxon>Lachnospirales</taxon>
        <taxon>Lachnospiraceae</taxon>
        <taxon>Kineothrix</taxon>
    </lineage>
</organism>
<protein>
    <recommendedName>
        <fullName evidence="15 16">Protein translocase subunit SecA</fullName>
        <ecNumber evidence="15">7.4.2.8</ecNumber>
    </recommendedName>
</protein>
<dbReference type="Pfam" id="PF07516">
    <property type="entry name" value="SecA_SW"/>
    <property type="match status" value="1"/>
</dbReference>
<dbReference type="InterPro" id="IPR044722">
    <property type="entry name" value="SecA_SF2_C"/>
</dbReference>
<comment type="subcellular location">
    <subcellularLocation>
        <location evidence="15">Cell membrane</location>
        <topology evidence="15">Peripheral membrane protein</topology>
        <orientation evidence="15">Cytoplasmic side</orientation>
    </subcellularLocation>
    <subcellularLocation>
        <location evidence="15">Cytoplasm</location>
    </subcellularLocation>
    <subcellularLocation>
        <location evidence="2">Membrane</location>
        <topology evidence="2">Peripheral membrane protein</topology>
    </subcellularLocation>
    <text evidence="15">Distribution is 50-50.</text>
</comment>
<dbReference type="PANTHER" id="PTHR30612">
    <property type="entry name" value="SECA INNER MEMBRANE COMPONENT OF SEC PROTEIN SECRETION SYSTEM"/>
    <property type="match status" value="1"/>
</dbReference>
<dbReference type="Pfam" id="PF02810">
    <property type="entry name" value="SEC-C"/>
    <property type="match status" value="1"/>
</dbReference>
<feature type="compositionally biased region" description="Basic and acidic residues" evidence="17">
    <location>
        <begin position="816"/>
        <end position="831"/>
    </location>
</feature>
<evidence type="ECO:0000256" key="16">
    <source>
        <dbReference type="RuleBase" id="RU003874"/>
    </source>
</evidence>
<keyword evidence="14 15" id="KW-0472">Membrane</keyword>
<dbReference type="NCBIfam" id="TIGR00963">
    <property type="entry name" value="secA"/>
    <property type="match status" value="1"/>
</dbReference>
<dbReference type="InterPro" id="IPR004027">
    <property type="entry name" value="SEC_C_motif"/>
</dbReference>
<dbReference type="Proteomes" id="UP001451571">
    <property type="component" value="Chromosome"/>
</dbReference>
<dbReference type="Gene3D" id="3.90.1440.10">
    <property type="entry name" value="SecA, preprotein cross-linking domain"/>
    <property type="match status" value="1"/>
</dbReference>
<dbReference type="Pfam" id="PF07517">
    <property type="entry name" value="SecA_DEAD"/>
    <property type="match status" value="1"/>
</dbReference>
<evidence type="ECO:0000256" key="7">
    <source>
        <dbReference type="ARBA" id="ARBA00022723"/>
    </source>
</evidence>
<evidence type="ECO:0000313" key="22">
    <source>
        <dbReference type="Proteomes" id="UP001451571"/>
    </source>
</evidence>
<dbReference type="InterPro" id="IPR014018">
    <property type="entry name" value="SecA_motor_DEAD"/>
</dbReference>
<evidence type="ECO:0000256" key="14">
    <source>
        <dbReference type="ARBA" id="ARBA00023136"/>
    </source>
</evidence>
<name>A0ABZ3F0L2_9FIRM</name>
<comment type="similarity">
    <text evidence="3 15 16">Belongs to the SecA family.</text>
</comment>
<dbReference type="PROSITE" id="PS01312">
    <property type="entry name" value="SECA"/>
    <property type="match status" value="1"/>
</dbReference>
<keyword evidence="12 15" id="KW-1278">Translocase</keyword>
<feature type="region of interest" description="Disordered" evidence="17">
    <location>
        <begin position="534"/>
        <end position="554"/>
    </location>
</feature>
<evidence type="ECO:0000256" key="3">
    <source>
        <dbReference type="ARBA" id="ARBA00007650"/>
    </source>
</evidence>
<feature type="binding site" evidence="15">
    <location>
        <begin position="103"/>
        <end position="107"/>
    </location>
    <ligand>
        <name>ATP</name>
        <dbReference type="ChEBI" id="CHEBI:30616"/>
    </ligand>
</feature>
<dbReference type="Gene3D" id="3.40.50.300">
    <property type="entry name" value="P-loop containing nucleotide triphosphate hydrolases"/>
    <property type="match status" value="3"/>
</dbReference>
<evidence type="ECO:0000256" key="5">
    <source>
        <dbReference type="ARBA" id="ARBA00022475"/>
    </source>
</evidence>
<keyword evidence="10 15" id="KW-0067">ATP-binding</keyword>
<dbReference type="Pfam" id="PF21090">
    <property type="entry name" value="P-loop_SecA"/>
    <property type="match status" value="1"/>
</dbReference>
<dbReference type="InterPro" id="IPR011115">
    <property type="entry name" value="SecA_DEAD"/>
</dbReference>
<keyword evidence="6 15" id="KW-0963">Cytoplasm</keyword>
<comment type="subunit">
    <text evidence="15">Monomer and homodimer. Part of the essential Sec protein translocation apparatus which comprises SecA, SecYEG and auxiliary proteins SecDF. Other proteins may also be involved.</text>
</comment>
<sequence>MNIVNKVFGTHSERELKRIESIADKIEELRPSMRELSDEQLREKTKEYKKRLQDGETLDDLLPEAFATVREAAKRVLNMEHYRVQLIGGMILYQGRIAEMKTGEGKTLVSTLPAYLEALAGKGVHVVTVNDYLAKRDAEWMGQVHEFLGLKVGVVLNDMKPEERREAYNCDITYVTNNELGFDYLRDNMVIYKEQLVLRDLHYAIIDEVDSVLVDEARTPLIISGQSGKSTKLYEACDILARQLTRGEDMADLTKMDAIMGVEREETGDFIVNEKDKIVNLTAEGVAKVERFFQIENLADPDNLEIQHNINLALRAHNLMFRDQDYVVKDDQVLIVDEFTGRIMAGRRYSDGLHQAIEAKEHVKVKRESKTLATITFQNFFNKFEKKAGMTGTALTEEKEFRDIYGMDVIEIPTNRPIIRQDLQDAVYKTRKEKLHAIVEAVAAAHEKGQPVLVGTITIEASEELSKMLTKRGITHKVLNAKFHELEAEIVADAGVHGAVTIATNMAGRGTDIKLDDEARAAGGLKIVGTERHESRRIDNQLRGRSGRQGDPGESKFYISLDDELMRLFGSERLISMFNALGIPENQEIEHKSLTKAIESAQKKIENNNFGIRKNLLEYDQVMNEQREIIYEERRQVLSGQSMRDAIFKMITDIAEDAVDTSISDDADIGDWNFAELNALLLPTIPLRPVNTGRVLKPKKNSLKQQLKEEAVKLYESKETEFPNPEAMREIERVILLKVIDRKWMDHIDDMEQLRQGVGLQAYAQRDPLVEYKLNGYEMFDEMTQNIKEETVRLLFHVRIEQKVEREQVAKVTGTNKDDTLQKGPVKRETAKVYPNDPCPCGSGKKYKQCCGRK</sequence>
<dbReference type="SUPFAM" id="SSF81886">
    <property type="entry name" value="Helical scaffold and wing domains of SecA"/>
    <property type="match status" value="1"/>
</dbReference>
<evidence type="ECO:0000256" key="10">
    <source>
        <dbReference type="ARBA" id="ARBA00022840"/>
    </source>
</evidence>
<evidence type="ECO:0000256" key="11">
    <source>
        <dbReference type="ARBA" id="ARBA00022927"/>
    </source>
</evidence>
<dbReference type="InterPro" id="IPR001650">
    <property type="entry name" value="Helicase_C-like"/>
</dbReference>
<evidence type="ECO:0000256" key="13">
    <source>
        <dbReference type="ARBA" id="ARBA00023010"/>
    </source>
</evidence>
<dbReference type="PANTHER" id="PTHR30612:SF0">
    <property type="entry name" value="CHLOROPLAST PROTEIN-TRANSPORTING ATPASE"/>
    <property type="match status" value="1"/>
</dbReference>
<gene>
    <name evidence="15 21" type="primary">secA</name>
    <name evidence="21" type="ORF">V6984_04990</name>
</gene>
<dbReference type="CDD" id="cd17928">
    <property type="entry name" value="DEXDc_SecA"/>
    <property type="match status" value="1"/>
</dbReference>
<dbReference type="InterPro" id="IPR036670">
    <property type="entry name" value="SecA_X-link_sf"/>
</dbReference>
<evidence type="ECO:0000256" key="17">
    <source>
        <dbReference type="SAM" id="MobiDB-lite"/>
    </source>
</evidence>
<dbReference type="NCBIfam" id="NF006630">
    <property type="entry name" value="PRK09200.1"/>
    <property type="match status" value="1"/>
</dbReference>
<evidence type="ECO:0000256" key="4">
    <source>
        <dbReference type="ARBA" id="ARBA00022448"/>
    </source>
</evidence>
<keyword evidence="9" id="KW-0862">Zinc</keyword>
<evidence type="ECO:0000256" key="2">
    <source>
        <dbReference type="ARBA" id="ARBA00004170"/>
    </source>
</evidence>
<evidence type="ECO:0000256" key="8">
    <source>
        <dbReference type="ARBA" id="ARBA00022741"/>
    </source>
</evidence>
<dbReference type="PROSITE" id="PS51192">
    <property type="entry name" value="HELICASE_ATP_BIND_1"/>
    <property type="match status" value="1"/>
</dbReference>
<dbReference type="InterPro" id="IPR036266">
    <property type="entry name" value="SecA_Wing/Scaffold_sf"/>
</dbReference>
<dbReference type="InterPro" id="IPR027417">
    <property type="entry name" value="P-loop_NTPase"/>
</dbReference>
<feature type="domain" description="Helicase C-terminal" evidence="19">
    <location>
        <begin position="422"/>
        <end position="606"/>
    </location>
</feature>
<feature type="binding site" evidence="15">
    <location>
        <position position="512"/>
    </location>
    <ligand>
        <name>ATP</name>
        <dbReference type="ChEBI" id="CHEBI:30616"/>
    </ligand>
</feature>